<protein>
    <submittedName>
        <fullName evidence="2">Uncharacterized protein</fullName>
    </submittedName>
</protein>
<name>A0ABP0VMT7_9BRYO</name>
<keyword evidence="3" id="KW-1185">Reference proteome</keyword>
<dbReference type="PANTHER" id="PTHR47026:SF2">
    <property type="entry name" value="FLAGELLAR ASSOCIATED PROTEIN"/>
    <property type="match status" value="1"/>
</dbReference>
<reference evidence="2 3" key="1">
    <citation type="submission" date="2024-02" db="EMBL/GenBank/DDBJ databases">
        <authorList>
            <consortium name="ELIXIR-Norway"/>
            <consortium name="Elixir Norway"/>
        </authorList>
    </citation>
    <scope>NUCLEOTIDE SEQUENCE [LARGE SCALE GENOMIC DNA]</scope>
</reference>
<evidence type="ECO:0000256" key="1">
    <source>
        <dbReference type="SAM" id="MobiDB-lite"/>
    </source>
</evidence>
<accession>A0ABP0VMT7</accession>
<feature type="compositionally biased region" description="Low complexity" evidence="1">
    <location>
        <begin position="15"/>
        <end position="29"/>
    </location>
</feature>
<dbReference type="Proteomes" id="UP001497444">
    <property type="component" value="Chromosome 1"/>
</dbReference>
<evidence type="ECO:0000313" key="2">
    <source>
        <dbReference type="EMBL" id="CAK9255742.1"/>
    </source>
</evidence>
<feature type="compositionally biased region" description="Gly residues" evidence="1">
    <location>
        <begin position="102"/>
        <end position="112"/>
    </location>
</feature>
<sequence length="484" mass="53842">MTEVQQNSEFPPSFPAADSGSSGDDAVSFPDINPHIDVEKEIANFVSELDAVEGREEMLFTPTMMMMEKAGSSATSNDGGDDGQDLKDVLESTSETTSRDFWGGGGGGGGGDAATTPNSPNKFDNVSSLKMTYYAFKEATDQKSGIPVSLLAAHLERKESRYPSFLGSRSSVNMGDGSSAGTFRTLQRSPIRRMSEETYPALTPQVLDVISSLEEYKKKCENDGNYMEARAAAQRLNGVKVLEDNKRKTNMIQRHQKDQETAENSYKSEAAERNRLWDEKLHEFHKGVVEHAAKLKRQQIGSLQAFRQRMAAKTPVKPQWSRELLKHRKVQAFLGKQGKYLEANEVKRIADRMEHMELEATLAAYAAEVAIKEQALRAKQQNEMEVLLQRAAQGRDDLRKTRALDLERCTQRHKNILRELKTLQRQENLRFEAILGKRVSEFKKSGGSFQLLSQTLNGLCLPGNPECSVGDESSTYGSNSVLSG</sequence>
<dbReference type="PANTHER" id="PTHR47026">
    <property type="entry name" value="PIGMENTOSA GTPASE REGULATOR-LIKE PROTEIN, PUTATIVE-RELATED"/>
    <property type="match status" value="1"/>
</dbReference>
<gene>
    <name evidence="2" type="ORF">CSSPJE1EN1_LOCUS1220</name>
</gene>
<feature type="region of interest" description="Disordered" evidence="1">
    <location>
        <begin position="70"/>
        <end position="120"/>
    </location>
</feature>
<evidence type="ECO:0000313" key="3">
    <source>
        <dbReference type="Proteomes" id="UP001497444"/>
    </source>
</evidence>
<dbReference type="EMBL" id="OZ020096">
    <property type="protein sequence ID" value="CAK9255742.1"/>
    <property type="molecule type" value="Genomic_DNA"/>
</dbReference>
<proteinExistence type="predicted"/>
<feature type="region of interest" description="Disordered" evidence="1">
    <location>
        <begin position="1"/>
        <end position="32"/>
    </location>
</feature>
<organism evidence="2 3">
    <name type="scientific">Sphagnum jensenii</name>
    <dbReference type="NCBI Taxonomy" id="128206"/>
    <lineage>
        <taxon>Eukaryota</taxon>
        <taxon>Viridiplantae</taxon>
        <taxon>Streptophyta</taxon>
        <taxon>Embryophyta</taxon>
        <taxon>Bryophyta</taxon>
        <taxon>Sphagnophytina</taxon>
        <taxon>Sphagnopsida</taxon>
        <taxon>Sphagnales</taxon>
        <taxon>Sphagnaceae</taxon>
        <taxon>Sphagnum</taxon>
    </lineage>
</organism>